<evidence type="ECO:0000313" key="4">
    <source>
        <dbReference type="Proteomes" id="UP000198635"/>
    </source>
</evidence>
<dbReference type="CDD" id="cd02966">
    <property type="entry name" value="TlpA_like_family"/>
    <property type="match status" value="1"/>
</dbReference>
<organism evidence="3 4">
    <name type="scientific">Desulfomicrobium apsheronum</name>
    <dbReference type="NCBI Taxonomy" id="52560"/>
    <lineage>
        <taxon>Bacteria</taxon>
        <taxon>Pseudomonadati</taxon>
        <taxon>Thermodesulfobacteriota</taxon>
        <taxon>Desulfovibrionia</taxon>
        <taxon>Desulfovibrionales</taxon>
        <taxon>Desulfomicrobiaceae</taxon>
        <taxon>Desulfomicrobium</taxon>
    </lineage>
</organism>
<dbReference type="InterPro" id="IPR036249">
    <property type="entry name" value="Thioredoxin-like_sf"/>
</dbReference>
<dbReference type="RefSeq" id="WP_177193114.1">
    <property type="nucleotide sequence ID" value="NZ_FORX01000010.1"/>
</dbReference>
<name>A0A1I3VDQ7_9BACT</name>
<evidence type="ECO:0000313" key="3">
    <source>
        <dbReference type="EMBL" id="SFJ93498.1"/>
    </source>
</evidence>
<dbReference type="PROSITE" id="PS51257">
    <property type="entry name" value="PROKAR_LIPOPROTEIN"/>
    <property type="match status" value="1"/>
</dbReference>
<gene>
    <name evidence="3" type="ORF">SAMN04488082_11015</name>
</gene>
<protein>
    <submittedName>
        <fullName evidence="3">Peroxiredoxin</fullName>
    </submittedName>
</protein>
<feature type="signal peptide" evidence="1">
    <location>
        <begin position="1"/>
        <end position="21"/>
    </location>
</feature>
<feature type="chain" id="PRO_5011566897" evidence="1">
    <location>
        <begin position="22"/>
        <end position="196"/>
    </location>
</feature>
<dbReference type="GO" id="GO:0016491">
    <property type="term" value="F:oxidoreductase activity"/>
    <property type="evidence" value="ECO:0007669"/>
    <property type="project" value="InterPro"/>
</dbReference>
<evidence type="ECO:0000259" key="2">
    <source>
        <dbReference type="PROSITE" id="PS51352"/>
    </source>
</evidence>
<dbReference type="Gene3D" id="3.40.30.10">
    <property type="entry name" value="Glutaredoxin"/>
    <property type="match status" value="1"/>
</dbReference>
<accession>A0A1I3VDQ7</accession>
<feature type="domain" description="Thioredoxin" evidence="2">
    <location>
        <begin position="33"/>
        <end position="176"/>
    </location>
</feature>
<keyword evidence="1" id="KW-0732">Signal</keyword>
<dbReference type="EMBL" id="FORX01000010">
    <property type="protein sequence ID" value="SFJ93498.1"/>
    <property type="molecule type" value="Genomic_DNA"/>
</dbReference>
<dbReference type="Pfam" id="PF00578">
    <property type="entry name" value="AhpC-TSA"/>
    <property type="match status" value="1"/>
</dbReference>
<dbReference type="GO" id="GO:0016209">
    <property type="term" value="F:antioxidant activity"/>
    <property type="evidence" value="ECO:0007669"/>
    <property type="project" value="InterPro"/>
</dbReference>
<reference evidence="4" key="1">
    <citation type="submission" date="2016-10" db="EMBL/GenBank/DDBJ databases">
        <authorList>
            <person name="Varghese N."/>
            <person name="Submissions S."/>
        </authorList>
    </citation>
    <scope>NUCLEOTIDE SEQUENCE [LARGE SCALE GENOMIC DNA]</scope>
    <source>
        <strain evidence="4">DSM 5918</strain>
    </source>
</reference>
<dbReference type="InterPro" id="IPR000866">
    <property type="entry name" value="AhpC/TSA"/>
</dbReference>
<evidence type="ECO:0000256" key="1">
    <source>
        <dbReference type="SAM" id="SignalP"/>
    </source>
</evidence>
<dbReference type="PROSITE" id="PS51352">
    <property type="entry name" value="THIOREDOXIN_2"/>
    <property type="match status" value="1"/>
</dbReference>
<keyword evidence="4" id="KW-1185">Reference proteome</keyword>
<dbReference type="InterPro" id="IPR013766">
    <property type="entry name" value="Thioredoxin_domain"/>
</dbReference>
<dbReference type="AlphaFoldDB" id="A0A1I3VDQ7"/>
<dbReference type="Proteomes" id="UP000198635">
    <property type="component" value="Unassembled WGS sequence"/>
</dbReference>
<dbReference type="STRING" id="52560.SAMN04488082_11015"/>
<sequence>MPTRIVITFLFLSLFACSAMAMEASDSATSHPLPVGSSMPDLLLRGELNPEHLRHLGLKTPAPRHLSEINAKTVILVAFSMYCPHCQREAPALNELNALIASRGLGEDVKLIGVGIGNSDFEVQVFRDKYAITFPLFSDPDFKVNKEIGEVGTPFFYVLAMNPEKKEIRVAKTLLGRMESAETFLEQALKACDGGK</sequence>
<proteinExistence type="predicted"/>
<dbReference type="SUPFAM" id="SSF52833">
    <property type="entry name" value="Thioredoxin-like"/>
    <property type="match status" value="1"/>
</dbReference>